<keyword evidence="2" id="KW-1185">Reference proteome</keyword>
<evidence type="ECO:0000313" key="2">
    <source>
        <dbReference type="Proteomes" id="UP000246316"/>
    </source>
</evidence>
<reference evidence="1" key="1">
    <citation type="submission" date="2018-03" db="EMBL/GenBank/DDBJ databases">
        <title>Phage therapy in agriculture - a green tech approach to combat plant pathogenic bacteria.</title>
        <authorList>
            <person name="Carstens A.B."/>
            <person name="Djurhuus A.M."/>
            <person name="Hansen L.H."/>
        </authorList>
    </citation>
    <scope>NUCLEOTIDE SEQUENCE [LARGE SCALE GENOMIC DNA]</scope>
</reference>
<name>A0A2S1GM45_9CAUD</name>
<organism evidence="1 2">
    <name type="scientific">Erwinia phage Cronus</name>
    <dbReference type="NCBI Taxonomy" id="2163633"/>
    <lineage>
        <taxon>Viruses</taxon>
        <taxon>Duplodnaviria</taxon>
        <taxon>Heunggongvirae</taxon>
        <taxon>Uroviricota</taxon>
        <taxon>Caudoviricetes</taxon>
        <taxon>Pantevenvirales</taxon>
        <taxon>Straboviridae</taxon>
        <taxon>Tevenvirinae</taxon>
        <taxon>Risoevirus</taxon>
        <taxon>Risoevirus cronus</taxon>
        <taxon>Roskildevirus cronus</taxon>
    </lineage>
</organism>
<dbReference type="RefSeq" id="YP_010094969.1">
    <property type="nucleotide sequence ID" value="NC_055743.1"/>
</dbReference>
<evidence type="ECO:0000313" key="1">
    <source>
        <dbReference type="EMBL" id="AWD90461.1"/>
    </source>
</evidence>
<proteinExistence type="predicted"/>
<dbReference type="GeneID" id="65112603"/>
<accession>A0A2S1GM45</accession>
<dbReference type="KEGG" id="vg:65112603"/>
<dbReference type="EMBL" id="MH059636">
    <property type="protein sequence ID" value="AWD90461.1"/>
    <property type="molecule type" value="Genomic_DNA"/>
</dbReference>
<sequence length="107" mass="12270">MDYQQMNIDQYCMLKIMEECNEIAVECSKIMQFGTRSFSPLDPAKTTNIERLRGELNDLLGALEFAEEQVGFKFVPNREQIDAKKAKLLKYAGISEELGHVSAKRTY</sequence>
<dbReference type="Proteomes" id="UP000246316">
    <property type="component" value="Segment"/>
</dbReference>
<protein>
    <submittedName>
        <fullName evidence="1">Uncharacterized protein</fullName>
    </submittedName>
</protein>